<name>A0A9W7EWK1_9STRA</name>
<dbReference type="EMBL" id="BRXY01000400">
    <property type="protein sequence ID" value="GMH92488.1"/>
    <property type="molecule type" value="Genomic_DNA"/>
</dbReference>
<gene>
    <name evidence="2" type="ORF">TrST_g1910</name>
</gene>
<protein>
    <submittedName>
        <fullName evidence="2">Uncharacterized protein</fullName>
    </submittedName>
</protein>
<feature type="region of interest" description="Disordered" evidence="1">
    <location>
        <begin position="1"/>
        <end position="26"/>
    </location>
</feature>
<accession>A0A9W7EWK1</accession>
<reference evidence="3" key="1">
    <citation type="journal article" date="2023" name="Commun. Biol.">
        <title>Genome analysis of Parmales, the sister group of diatoms, reveals the evolutionary specialization of diatoms from phago-mixotrophs to photoautotrophs.</title>
        <authorList>
            <person name="Ban H."/>
            <person name="Sato S."/>
            <person name="Yoshikawa S."/>
            <person name="Yamada K."/>
            <person name="Nakamura Y."/>
            <person name="Ichinomiya M."/>
            <person name="Sato N."/>
            <person name="Blanc-Mathieu R."/>
            <person name="Endo H."/>
            <person name="Kuwata A."/>
            <person name="Ogata H."/>
        </authorList>
    </citation>
    <scope>NUCLEOTIDE SEQUENCE [LARGE SCALE GENOMIC DNA]</scope>
    <source>
        <strain evidence="3">NIES 3701</strain>
    </source>
</reference>
<dbReference type="AlphaFoldDB" id="A0A9W7EWK1"/>
<dbReference type="Proteomes" id="UP001165085">
    <property type="component" value="Unassembled WGS sequence"/>
</dbReference>
<proteinExistence type="predicted"/>
<comment type="caution">
    <text evidence="2">The sequence shown here is derived from an EMBL/GenBank/DDBJ whole genome shotgun (WGS) entry which is preliminary data.</text>
</comment>
<organism evidence="2 3">
    <name type="scientific">Triparma strigata</name>
    <dbReference type="NCBI Taxonomy" id="1606541"/>
    <lineage>
        <taxon>Eukaryota</taxon>
        <taxon>Sar</taxon>
        <taxon>Stramenopiles</taxon>
        <taxon>Ochrophyta</taxon>
        <taxon>Bolidophyceae</taxon>
        <taxon>Parmales</taxon>
        <taxon>Triparmaceae</taxon>
        <taxon>Triparma</taxon>
    </lineage>
</organism>
<feature type="compositionally biased region" description="Basic residues" evidence="1">
    <location>
        <begin position="1"/>
        <end position="12"/>
    </location>
</feature>
<evidence type="ECO:0000313" key="2">
    <source>
        <dbReference type="EMBL" id="GMH92488.1"/>
    </source>
</evidence>
<sequence>MISSRSRPRTKEKRLPLPPTMSGPAVRSSKLNFKPSFSRSKYVLPPLLLLLLLLLFFVHSYVPVELFDKTGATTLSPPVGSHINPTAFPALGVDANIKAIILHHSRPLHPETLRVLELHCAEIVIIHTTEGGTLDGPTSRITTHKSPESYELTALEFDNLGPSARFLEPCPSICLYIDDDILLPSSIFTSVFSHWSPETNILGIYGRRLSAVYSVPRIAKKIFRWFVLMNGEWRYNTNNVYGEGDDIVGLTKFLFVRGVCVEKYKLLEEKMRGWIELNRPEVIRRGDGEDIMLSLGCGGVKVVQVQGQRQVEDLGRYDGGVSGGMRTWGWGEEWQEGIRRGYWHEEWRGRLWLRILEIVDQAR</sequence>
<keyword evidence="3" id="KW-1185">Reference proteome</keyword>
<evidence type="ECO:0000256" key="1">
    <source>
        <dbReference type="SAM" id="MobiDB-lite"/>
    </source>
</evidence>
<evidence type="ECO:0000313" key="3">
    <source>
        <dbReference type="Proteomes" id="UP001165085"/>
    </source>
</evidence>